<dbReference type="InterPro" id="IPR043168">
    <property type="entry name" value="DegV_C"/>
</dbReference>
<accession>A0AAW9RGB3</accession>
<feature type="domain" description="DhaL" evidence="2">
    <location>
        <begin position="1"/>
        <end position="192"/>
    </location>
</feature>
<evidence type="ECO:0000256" key="1">
    <source>
        <dbReference type="ARBA" id="ARBA00023121"/>
    </source>
</evidence>
<dbReference type="GO" id="GO:0008289">
    <property type="term" value="F:lipid binding"/>
    <property type="evidence" value="ECO:0007669"/>
    <property type="project" value="UniProtKB-KW"/>
</dbReference>
<dbReference type="InterPro" id="IPR033470">
    <property type="entry name" value="FakA-like_C"/>
</dbReference>
<dbReference type="InterPro" id="IPR050270">
    <property type="entry name" value="DegV_domain_contain"/>
</dbReference>
<dbReference type="RefSeq" id="WP_354696507.1">
    <property type="nucleotide sequence ID" value="NZ_JAZHOG010000012.1"/>
</dbReference>
<dbReference type="Gene3D" id="3.40.50.10170">
    <property type="match status" value="1"/>
</dbReference>
<evidence type="ECO:0000259" key="2">
    <source>
        <dbReference type="PROSITE" id="PS51480"/>
    </source>
</evidence>
<dbReference type="EMBL" id="JAZHOG010000012">
    <property type="protein sequence ID" value="MEJ8569182.1"/>
    <property type="molecule type" value="Genomic_DNA"/>
</dbReference>
<evidence type="ECO:0000313" key="4">
    <source>
        <dbReference type="Proteomes" id="UP001359886"/>
    </source>
</evidence>
<sequence length="588" mass="62958">MIRAIAAGIAHLFQRRDYLNRINVFPVPDGDTGTNMAFTFKAILDATAKNPYDRVDQLMAAVAAAALDGARGNSGAIMAQYFHGFSEAIEGRRLLTAEGFARAAQCGAASAWTAMSEPVPGTLPTVLEDFSSELRDRADAGVDDIRTLIRYGLDRARRSLLDTPNQLPALKQAGVVDAGAQGFVDLLDGIWTYIERGLTEALPEQLADTVATTGPDLDVGDHRYCTECVIEGESLDRNAVMTALQALDSSSLVVAGGGSRVRVHVHVNTPADVFLACEAFGAIVQQKADDMERQHGLLNQTGQVAVVMDSGGDAPPSEIDRLGIHVVPVRLSFGDREYLDRVSLSAEAFYDLLATAPEPPLTSQPPTRDFGRVYALLTSHGYDVVSVGLSQKLSGTTAAAEQAAGRQDQGRVRVFDSRSASAGQGLLAIFAAEAAELGMSADEVEALLRELRPLTRVVAVASDLSFAVRGGRVPRWIKWLTDRLHINPVLTANPEGRLSLAGFHRGRGARPQALARTAVRLMADERMYRVLIAHANHAEGASELRRRILRQHGRIHSCHVTEAGPALGVHLGPGGLIVGFAPQPEVLA</sequence>
<dbReference type="PROSITE" id="PS51480">
    <property type="entry name" value="DHAL"/>
    <property type="match status" value="1"/>
</dbReference>
<dbReference type="Proteomes" id="UP001359886">
    <property type="component" value="Unassembled WGS sequence"/>
</dbReference>
<dbReference type="InterPro" id="IPR036117">
    <property type="entry name" value="DhaL_dom_sf"/>
</dbReference>
<dbReference type="SUPFAM" id="SSF82549">
    <property type="entry name" value="DAK1/DegV-like"/>
    <property type="match status" value="1"/>
</dbReference>
<gene>
    <name evidence="3" type="ORF">V3330_16245</name>
</gene>
<organism evidence="3 4">
    <name type="scientific">Elongatibacter sediminis</name>
    <dbReference type="NCBI Taxonomy" id="3119006"/>
    <lineage>
        <taxon>Bacteria</taxon>
        <taxon>Pseudomonadati</taxon>
        <taxon>Pseudomonadota</taxon>
        <taxon>Gammaproteobacteria</taxon>
        <taxon>Chromatiales</taxon>
        <taxon>Wenzhouxiangellaceae</taxon>
        <taxon>Elongatibacter</taxon>
    </lineage>
</organism>
<dbReference type="Gene3D" id="3.30.1180.10">
    <property type="match status" value="1"/>
</dbReference>
<dbReference type="Gene3D" id="1.25.40.340">
    <property type="match status" value="1"/>
</dbReference>
<dbReference type="Pfam" id="PF21645">
    <property type="entry name" value="FakA-like_M"/>
    <property type="match status" value="1"/>
</dbReference>
<reference evidence="3 4" key="1">
    <citation type="submission" date="2024-02" db="EMBL/GenBank/DDBJ databases">
        <title>A novel Wenzhouxiangellaceae bacterium, isolated from coastal sediments.</title>
        <authorList>
            <person name="Du Z.-J."/>
            <person name="Ye Y.-Q."/>
            <person name="Zhang X.-Y."/>
        </authorList>
    </citation>
    <scope>NUCLEOTIDE SEQUENCE [LARGE SCALE GENOMIC DNA]</scope>
    <source>
        <strain evidence="3 4">CH-27</strain>
    </source>
</reference>
<dbReference type="InterPro" id="IPR004007">
    <property type="entry name" value="DhaL_dom"/>
</dbReference>
<keyword evidence="4" id="KW-1185">Reference proteome</keyword>
<dbReference type="AlphaFoldDB" id="A0AAW9RGB3"/>
<dbReference type="SMART" id="SM01121">
    <property type="entry name" value="Dak1_2"/>
    <property type="match status" value="1"/>
</dbReference>
<dbReference type="Pfam" id="PF02734">
    <property type="entry name" value="Dak2"/>
    <property type="match status" value="1"/>
</dbReference>
<dbReference type="PANTHER" id="PTHR33434:SF2">
    <property type="entry name" value="FATTY ACID-BINDING PROTEIN TM_1468"/>
    <property type="match status" value="1"/>
</dbReference>
<dbReference type="PROSITE" id="PS51482">
    <property type="entry name" value="DEGV"/>
    <property type="match status" value="1"/>
</dbReference>
<proteinExistence type="predicted"/>
<comment type="caution">
    <text evidence="3">The sequence shown here is derived from an EMBL/GenBank/DDBJ whole genome shotgun (WGS) entry which is preliminary data.</text>
</comment>
<protein>
    <submittedName>
        <fullName evidence="3">DegV family protein</fullName>
    </submittedName>
</protein>
<dbReference type="InterPro" id="IPR048394">
    <property type="entry name" value="FakA-like_M"/>
</dbReference>
<dbReference type="GO" id="GO:0006071">
    <property type="term" value="P:glycerol metabolic process"/>
    <property type="evidence" value="ECO:0007669"/>
    <property type="project" value="InterPro"/>
</dbReference>
<name>A0AAW9RGB3_9GAMM</name>
<dbReference type="NCBIfam" id="TIGR00762">
    <property type="entry name" value="DegV"/>
    <property type="match status" value="1"/>
</dbReference>
<dbReference type="InterPro" id="IPR003797">
    <property type="entry name" value="DegV"/>
</dbReference>
<dbReference type="SUPFAM" id="SSF101473">
    <property type="entry name" value="DhaL-like"/>
    <property type="match status" value="1"/>
</dbReference>
<keyword evidence="1" id="KW-0446">Lipid-binding</keyword>
<evidence type="ECO:0000313" key="3">
    <source>
        <dbReference type="EMBL" id="MEJ8569182.1"/>
    </source>
</evidence>
<dbReference type="PANTHER" id="PTHR33434">
    <property type="entry name" value="DEGV DOMAIN-CONTAINING PROTEIN DR_1986-RELATED"/>
    <property type="match status" value="1"/>
</dbReference>
<dbReference type="SMART" id="SM01120">
    <property type="entry name" value="Dak2"/>
    <property type="match status" value="1"/>
</dbReference>
<dbReference type="Pfam" id="PF02645">
    <property type="entry name" value="DegV"/>
    <property type="match status" value="1"/>
</dbReference>
<dbReference type="GO" id="GO:0004371">
    <property type="term" value="F:glycerone kinase activity"/>
    <property type="evidence" value="ECO:0007669"/>
    <property type="project" value="InterPro"/>
</dbReference>